<dbReference type="FunFam" id="1.25.40.10:FF:000393">
    <property type="entry name" value="Pentatricopeptide repeat-containing protein At1g20230"/>
    <property type="match status" value="2"/>
</dbReference>
<evidence type="ECO:0000313" key="4">
    <source>
        <dbReference type="EMBL" id="KAB1218424.1"/>
    </source>
</evidence>
<dbReference type="InterPro" id="IPR002885">
    <property type="entry name" value="PPR_rpt"/>
</dbReference>
<feature type="repeat" description="PPR" evidence="3">
    <location>
        <begin position="511"/>
        <end position="541"/>
    </location>
</feature>
<dbReference type="InterPro" id="IPR011990">
    <property type="entry name" value="TPR-like_helical_dom_sf"/>
</dbReference>
<name>A0A6A1VZL7_9ROSI</name>
<dbReference type="PANTHER" id="PTHR47926">
    <property type="entry name" value="PENTATRICOPEPTIDE REPEAT-CONTAINING PROTEIN"/>
    <property type="match status" value="1"/>
</dbReference>
<evidence type="ECO:0000256" key="3">
    <source>
        <dbReference type="PROSITE-ProRule" id="PRU00708"/>
    </source>
</evidence>
<dbReference type="Pfam" id="PF12854">
    <property type="entry name" value="PPR_1"/>
    <property type="match status" value="1"/>
</dbReference>
<sequence>MGCQRLFTSPRRFLPISSLCHRTLLSPIIQDEIIDFFNGLLQKCTTVRLCKEVQSQIVVTGTHRSAFLAARLVSVYARFGVVTDARKVFDATPIEGLSNLLLWNSILRATVVNGYYEEGLELYDKMRKIGIWPDGYTLPLIIRACKFMDSFDLCRNVHSLVFQMGFQNHLHAVNELIGMYGKLGRMDDARHLFDRMGTRSYISWNTMISGYAFNYDSDGAFDMFQRMELEGLEPNPVTWTSLLSSHARRGQNEETIRLFDRMRIRGIRATAEALAVVLSVCSDLVAVGRGKVIHGYVIKGGFEDYLFVKNAMICMYGKCGDVEEARNLFLDMETKSLVSWNVLITSYAESGLCDEAFAIFSQLDASADNPKCRPNVVSWSTVIDGFASMGRGMESLELFRQMQLAKVMASCVTVSIVLSICAELAALNLGREVHGHGVRGLMDGNILVGNGLINMYTKCGSFEQAHLVFDKMDGRDLISWNSMIAGYGVHGLGESALRIFYQMIKSGIKPDSVTFVAVLSACSHAGFVHEGRRLFNQMISEFTIEPQMEHYACMVDLLGRAGFLQEAIDIVRSMPVEPNDCVWSALLNSCRVNKNTDFAEETASHILNRNSETTGSYMLLSNIYAASGRWEDSARVRISANTKGLKKVRGQSWIEVKKQVFAFSAGNTLQPGSEEVYGILEELALHMESECSTLDSSIFEQNVDVDDTKLILPS</sequence>
<accession>A0A6A1VZL7</accession>
<dbReference type="FunFam" id="1.25.40.10:FF:000378">
    <property type="entry name" value="Pentatricopeptide repeat-containing protein mitochondrial"/>
    <property type="match status" value="1"/>
</dbReference>
<keyword evidence="1" id="KW-0677">Repeat</keyword>
<evidence type="ECO:0000313" key="5">
    <source>
        <dbReference type="Proteomes" id="UP000516437"/>
    </source>
</evidence>
<dbReference type="InterPro" id="IPR046960">
    <property type="entry name" value="PPR_At4g14850-like_plant"/>
</dbReference>
<dbReference type="PROSITE" id="PS51375">
    <property type="entry name" value="PPR"/>
    <property type="match status" value="7"/>
</dbReference>
<dbReference type="Proteomes" id="UP000516437">
    <property type="component" value="Chromosome 3"/>
</dbReference>
<feature type="repeat" description="PPR" evidence="3">
    <location>
        <begin position="336"/>
        <end position="370"/>
    </location>
</feature>
<feature type="repeat" description="PPR" evidence="3">
    <location>
        <begin position="99"/>
        <end position="133"/>
    </location>
</feature>
<evidence type="ECO:0000256" key="2">
    <source>
        <dbReference type="ARBA" id="ARBA00061659"/>
    </source>
</evidence>
<dbReference type="Pfam" id="PF20431">
    <property type="entry name" value="E_motif"/>
    <property type="match status" value="1"/>
</dbReference>
<dbReference type="Pfam" id="PF13041">
    <property type="entry name" value="PPR_2"/>
    <property type="match status" value="2"/>
</dbReference>
<comment type="caution">
    <text evidence="4">The sequence shown here is derived from an EMBL/GenBank/DDBJ whole genome shotgun (WGS) entry which is preliminary data.</text>
</comment>
<dbReference type="GO" id="GO:0009451">
    <property type="term" value="P:RNA modification"/>
    <property type="evidence" value="ECO:0007669"/>
    <property type="project" value="InterPro"/>
</dbReference>
<organism evidence="4 5">
    <name type="scientific">Morella rubra</name>
    <name type="common">Chinese bayberry</name>
    <dbReference type="NCBI Taxonomy" id="262757"/>
    <lineage>
        <taxon>Eukaryota</taxon>
        <taxon>Viridiplantae</taxon>
        <taxon>Streptophyta</taxon>
        <taxon>Embryophyta</taxon>
        <taxon>Tracheophyta</taxon>
        <taxon>Spermatophyta</taxon>
        <taxon>Magnoliopsida</taxon>
        <taxon>eudicotyledons</taxon>
        <taxon>Gunneridae</taxon>
        <taxon>Pentapetalae</taxon>
        <taxon>rosids</taxon>
        <taxon>fabids</taxon>
        <taxon>Fagales</taxon>
        <taxon>Myricaceae</taxon>
        <taxon>Morella</taxon>
    </lineage>
</organism>
<evidence type="ECO:0008006" key="6">
    <source>
        <dbReference type="Google" id="ProtNLM"/>
    </source>
</evidence>
<feature type="repeat" description="PPR" evidence="3">
    <location>
        <begin position="235"/>
        <end position="269"/>
    </location>
</feature>
<dbReference type="OrthoDB" id="881013at2759"/>
<gene>
    <name evidence="4" type="ORF">CJ030_MR3G026304</name>
</gene>
<dbReference type="FunFam" id="1.25.40.10:FF:001180">
    <property type="entry name" value="Pentatricopeptide repeat-containing protein At2g03380, mitochondrial"/>
    <property type="match status" value="1"/>
</dbReference>
<reference evidence="4 5" key="1">
    <citation type="journal article" date="2019" name="Plant Biotechnol. J.">
        <title>The red bayberry genome and genetic basis of sex determination.</title>
        <authorList>
            <person name="Jia H.M."/>
            <person name="Jia H.J."/>
            <person name="Cai Q.L."/>
            <person name="Wang Y."/>
            <person name="Zhao H.B."/>
            <person name="Yang W.F."/>
            <person name="Wang G.Y."/>
            <person name="Li Y.H."/>
            <person name="Zhan D.L."/>
            <person name="Shen Y.T."/>
            <person name="Niu Q.F."/>
            <person name="Chang L."/>
            <person name="Qiu J."/>
            <person name="Zhao L."/>
            <person name="Xie H.B."/>
            <person name="Fu W.Y."/>
            <person name="Jin J."/>
            <person name="Li X.W."/>
            <person name="Jiao Y."/>
            <person name="Zhou C.C."/>
            <person name="Tu T."/>
            <person name="Chai C.Y."/>
            <person name="Gao J.L."/>
            <person name="Fan L.J."/>
            <person name="van de Weg E."/>
            <person name="Wang J.Y."/>
            <person name="Gao Z.S."/>
        </authorList>
    </citation>
    <scope>NUCLEOTIDE SEQUENCE [LARGE SCALE GENOMIC DNA]</scope>
    <source>
        <tissue evidence="4">Leaves</tissue>
    </source>
</reference>
<dbReference type="NCBIfam" id="TIGR00756">
    <property type="entry name" value="PPR"/>
    <property type="match status" value="7"/>
</dbReference>
<comment type="similarity">
    <text evidence="2">Belongs to the PPR family. PCMP-E subfamily.</text>
</comment>
<dbReference type="AlphaFoldDB" id="A0A6A1VZL7"/>
<feature type="repeat" description="PPR" evidence="3">
    <location>
        <begin position="375"/>
        <end position="409"/>
    </location>
</feature>
<feature type="repeat" description="PPR" evidence="3">
    <location>
        <begin position="200"/>
        <end position="234"/>
    </location>
</feature>
<dbReference type="EMBL" id="RXIC02000021">
    <property type="protein sequence ID" value="KAB1218424.1"/>
    <property type="molecule type" value="Genomic_DNA"/>
</dbReference>
<dbReference type="Gene3D" id="1.25.40.10">
    <property type="entry name" value="Tetratricopeptide repeat domain"/>
    <property type="match status" value="4"/>
</dbReference>
<dbReference type="GO" id="GO:0003723">
    <property type="term" value="F:RNA binding"/>
    <property type="evidence" value="ECO:0007669"/>
    <property type="project" value="InterPro"/>
</dbReference>
<protein>
    <recommendedName>
        <fullName evidence="6">Pentatricopeptide repeat-containing protein</fullName>
    </recommendedName>
</protein>
<dbReference type="Pfam" id="PF01535">
    <property type="entry name" value="PPR"/>
    <property type="match status" value="6"/>
</dbReference>
<dbReference type="PANTHER" id="PTHR47926:SF389">
    <property type="entry name" value="PENTATRICOPEPTIDE PROTEIN-RELATED"/>
    <property type="match status" value="1"/>
</dbReference>
<evidence type="ECO:0000256" key="1">
    <source>
        <dbReference type="ARBA" id="ARBA00022737"/>
    </source>
</evidence>
<proteinExistence type="inferred from homology"/>
<keyword evidence="5" id="KW-1185">Reference proteome</keyword>
<feature type="repeat" description="PPR" evidence="3">
    <location>
        <begin position="476"/>
        <end position="510"/>
    </location>
</feature>
<dbReference type="InterPro" id="IPR046848">
    <property type="entry name" value="E_motif"/>
</dbReference>